<dbReference type="InterPro" id="IPR050784">
    <property type="entry name" value="IAP"/>
</dbReference>
<dbReference type="PANTHER" id="PTHR10044">
    <property type="entry name" value="INHIBITOR OF APOPTOSIS"/>
    <property type="match status" value="1"/>
</dbReference>
<keyword evidence="2" id="KW-1185">Reference proteome</keyword>
<dbReference type="EMBL" id="CAJPWZ010000700">
    <property type="protein sequence ID" value="CAG2198848.1"/>
    <property type="molecule type" value="Genomic_DNA"/>
</dbReference>
<dbReference type="PANTHER" id="PTHR10044:SF139">
    <property type="entry name" value="DEATH-ASSOCIATED INHIBITOR OF APOPTOSIS 2"/>
    <property type="match status" value="1"/>
</dbReference>
<organism evidence="1 2">
    <name type="scientific">Mytilus edulis</name>
    <name type="common">Blue mussel</name>
    <dbReference type="NCBI Taxonomy" id="6550"/>
    <lineage>
        <taxon>Eukaryota</taxon>
        <taxon>Metazoa</taxon>
        <taxon>Spiralia</taxon>
        <taxon>Lophotrochozoa</taxon>
        <taxon>Mollusca</taxon>
        <taxon>Bivalvia</taxon>
        <taxon>Autobranchia</taxon>
        <taxon>Pteriomorphia</taxon>
        <taxon>Mytilida</taxon>
        <taxon>Mytiloidea</taxon>
        <taxon>Mytilidae</taxon>
        <taxon>Mytilinae</taxon>
        <taxon>Mytilus</taxon>
    </lineage>
</organism>
<proteinExistence type="predicted"/>
<dbReference type="Proteomes" id="UP000683360">
    <property type="component" value="Unassembled WGS sequence"/>
</dbReference>
<sequence length="174" mass="20990">MDKIQKYSQNRQFCLGDMFASRIRYIKRIDFLRLYGVEHFDIKELKLHSQMEKHVTGVFYKLINKLNEETYWWYHYRRNALRPVGSNEDTFRLMKQVFQDGEPVIVFQKFKTYESRLATFSEYPVGNQSFKENMAHAGFFYFNVADYVQCFSCGGCLYKWSKTHKPEKKTQSLF</sequence>
<dbReference type="GO" id="GO:0051726">
    <property type="term" value="P:regulation of cell cycle"/>
    <property type="evidence" value="ECO:0007669"/>
    <property type="project" value="TreeGrafter"/>
</dbReference>
<dbReference type="SUPFAM" id="SSF57924">
    <property type="entry name" value="Inhibitor of apoptosis (IAP) repeat"/>
    <property type="match status" value="1"/>
</dbReference>
<dbReference type="SMART" id="SM00238">
    <property type="entry name" value="BIR"/>
    <property type="match status" value="1"/>
</dbReference>
<dbReference type="GO" id="GO:0061630">
    <property type="term" value="F:ubiquitin protein ligase activity"/>
    <property type="evidence" value="ECO:0007669"/>
    <property type="project" value="TreeGrafter"/>
</dbReference>
<dbReference type="PROSITE" id="PS50143">
    <property type="entry name" value="BIR_REPEAT_2"/>
    <property type="match status" value="1"/>
</dbReference>
<evidence type="ECO:0000313" key="2">
    <source>
        <dbReference type="Proteomes" id="UP000683360"/>
    </source>
</evidence>
<dbReference type="AlphaFoldDB" id="A0A8S3QX40"/>
<dbReference type="GO" id="GO:0043066">
    <property type="term" value="P:negative regulation of apoptotic process"/>
    <property type="evidence" value="ECO:0007669"/>
    <property type="project" value="TreeGrafter"/>
</dbReference>
<evidence type="ECO:0000313" key="1">
    <source>
        <dbReference type="EMBL" id="CAG2198848.1"/>
    </source>
</evidence>
<name>A0A8S3QX40_MYTED</name>
<dbReference type="GO" id="GO:0043027">
    <property type="term" value="F:cysteine-type endopeptidase inhibitor activity involved in apoptotic process"/>
    <property type="evidence" value="ECO:0007669"/>
    <property type="project" value="TreeGrafter"/>
</dbReference>
<gene>
    <name evidence="1" type="ORF">MEDL_13593</name>
</gene>
<dbReference type="CDD" id="cd00022">
    <property type="entry name" value="BIR"/>
    <property type="match status" value="1"/>
</dbReference>
<dbReference type="OrthoDB" id="4034597at2759"/>
<dbReference type="GO" id="GO:0005634">
    <property type="term" value="C:nucleus"/>
    <property type="evidence" value="ECO:0007669"/>
    <property type="project" value="TreeGrafter"/>
</dbReference>
<protein>
    <submittedName>
        <fullName evidence="1">NAIP</fullName>
    </submittedName>
</protein>
<dbReference type="Gene3D" id="1.10.1170.10">
    <property type="entry name" value="Inhibitor Of Apoptosis Protein (2mihbC-IAP-1), Chain A"/>
    <property type="match status" value="1"/>
</dbReference>
<accession>A0A8S3QX40</accession>
<comment type="caution">
    <text evidence="1">The sequence shown here is derived from an EMBL/GenBank/DDBJ whole genome shotgun (WGS) entry which is preliminary data.</text>
</comment>
<dbReference type="Pfam" id="PF00653">
    <property type="entry name" value="BIR"/>
    <property type="match status" value="1"/>
</dbReference>
<dbReference type="InterPro" id="IPR001370">
    <property type="entry name" value="BIR_rpt"/>
</dbReference>
<dbReference type="GO" id="GO:0005737">
    <property type="term" value="C:cytoplasm"/>
    <property type="evidence" value="ECO:0007669"/>
    <property type="project" value="TreeGrafter"/>
</dbReference>
<dbReference type="GO" id="GO:0031398">
    <property type="term" value="P:positive regulation of protein ubiquitination"/>
    <property type="evidence" value="ECO:0007669"/>
    <property type="project" value="TreeGrafter"/>
</dbReference>
<reference evidence="1" key="1">
    <citation type="submission" date="2021-03" db="EMBL/GenBank/DDBJ databases">
        <authorList>
            <person name="Bekaert M."/>
        </authorList>
    </citation>
    <scope>NUCLEOTIDE SEQUENCE</scope>
</reference>